<dbReference type="GO" id="GO:0051607">
    <property type="term" value="P:defense response to virus"/>
    <property type="evidence" value="ECO:0007669"/>
    <property type="project" value="InterPro"/>
</dbReference>
<evidence type="ECO:0000256" key="1">
    <source>
        <dbReference type="SAM" id="MobiDB-lite"/>
    </source>
</evidence>
<keyword evidence="2" id="KW-0472">Membrane</keyword>
<feature type="compositionally biased region" description="Pro residues" evidence="1">
    <location>
        <begin position="152"/>
        <end position="166"/>
    </location>
</feature>
<name>A0A452U5M8_URSMA</name>
<sequence>MAPTFYHYWPVPVTDKSESMLESQRLGRLGWLCILLILMVVALLVAVITLGIRVNSKACKDGLLAEQECCNATRLLELRLTQTQQDLLETMDQAATCNQTAMNLSASLEKENARGQKQLIREKELQGEIERLKQELQDALEKVERLRSKKNPTPPAPPTPFPPQDPRLPLLGKFPLLKEQSFVLFCFVLFLLFRFVSWWAGLLTNSKVLVQSSRGGKGPKSVAWGAKFESHPCRSGHPSLEWPLPTLLPTDLAGEEGRF</sequence>
<keyword evidence="2" id="KW-0812">Transmembrane</keyword>
<keyword evidence="2" id="KW-1133">Transmembrane helix</keyword>
<dbReference type="GO" id="GO:0005794">
    <property type="term" value="C:Golgi apparatus"/>
    <property type="evidence" value="ECO:0007669"/>
    <property type="project" value="TreeGrafter"/>
</dbReference>
<accession>A0A452U5M8</accession>
<dbReference type="GO" id="GO:0009986">
    <property type="term" value="C:cell surface"/>
    <property type="evidence" value="ECO:0007669"/>
    <property type="project" value="TreeGrafter"/>
</dbReference>
<reference evidence="3" key="1">
    <citation type="submission" date="2019-03" db="UniProtKB">
        <authorList>
            <consortium name="Ensembl"/>
        </authorList>
    </citation>
    <scope>IDENTIFICATION</scope>
</reference>
<feature type="region of interest" description="Disordered" evidence="1">
    <location>
        <begin position="146"/>
        <end position="166"/>
    </location>
</feature>
<evidence type="ECO:0000313" key="3">
    <source>
        <dbReference type="Ensembl" id="ENSUMAP00000016038"/>
    </source>
</evidence>
<dbReference type="PANTHER" id="PTHR15190">
    <property type="entry name" value="BONE MARROW STROMAL ANTIGEN 2"/>
    <property type="match status" value="1"/>
</dbReference>
<proteinExistence type="predicted"/>
<dbReference type="InterPro" id="IPR024886">
    <property type="entry name" value="BST2"/>
</dbReference>
<dbReference type="Pfam" id="PF16716">
    <property type="entry name" value="BST2"/>
    <property type="match status" value="1"/>
</dbReference>
<dbReference type="GO" id="GO:0008191">
    <property type="term" value="F:metalloendopeptidase inhibitor activity"/>
    <property type="evidence" value="ECO:0007669"/>
    <property type="project" value="TreeGrafter"/>
</dbReference>
<dbReference type="GO" id="GO:0045087">
    <property type="term" value="P:innate immune response"/>
    <property type="evidence" value="ECO:0007669"/>
    <property type="project" value="TreeGrafter"/>
</dbReference>
<organism evidence="3">
    <name type="scientific">Ursus maritimus</name>
    <name type="common">Polar bear</name>
    <name type="synonym">Thalarctos maritimus</name>
    <dbReference type="NCBI Taxonomy" id="29073"/>
    <lineage>
        <taxon>Eukaryota</taxon>
        <taxon>Metazoa</taxon>
        <taxon>Chordata</taxon>
        <taxon>Craniata</taxon>
        <taxon>Vertebrata</taxon>
        <taxon>Euteleostomi</taxon>
        <taxon>Mammalia</taxon>
        <taxon>Eutheria</taxon>
        <taxon>Laurasiatheria</taxon>
        <taxon>Carnivora</taxon>
        <taxon>Caniformia</taxon>
        <taxon>Ursidae</taxon>
        <taxon>Ursus</taxon>
    </lineage>
</organism>
<feature type="transmembrane region" description="Helical" evidence="2">
    <location>
        <begin position="182"/>
        <end position="200"/>
    </location>
</feature>
<dbReference type="Ensembl" id="ENSUMAT00000018976.1">
    <property type="protein sequence ID" value="ENSUMAP00000016038.1"/>
    <property type="gene ID" value="ENSUMAG00000011787.1"/>
</dbReference>
<feature type="transmembrane region" description="Helical" evidence="2">
    <location>
        <begin position="29"/>
        <end position="52"/>
    </location>
</feature>
<dbReference type="AlphaFoldDB" id="A0A452U5M8"/>
<protein>
    <submittedName>
        <fullName evidence="3">Bone marrow stromal cell antigen 2</fullName>
    </submittedName>
</protein>
<gene>
    <name evidence="3" type="primary">BST2</name>
</gene>
<dbReference type="PANTHER" id="PTHR15190:SF1">
    <property type="entry name" value="BONE MARROW STROMAL ANTIGEN 2"/>
    <property type="match status" value="1"/>
</dbReference>
<evidence type="ECO:0000256" key="2">
    <source>
        <dbReference type="SAM" id="Phobius"/>
    </source>
</evidence>
<dbReference type="GeneTree" id="ENSGT00390000013782"/>
<dbReference type="Gene3D" id="1.20.5.1700">
    <property type="match status" value="1"/>
</dbReference>